<evidence type="ECO:0000256" key="2">
    <source>
        <dbReference type="SAM" id="MobiDB-lite"/>
    </source>
</evidence>
<feature type="region of interest" description="Disordered" evidence="2">
    <location>
        <begin position="119"/>
        <end position="169"/>
    </location>
</feature>
<gene>
    <name evidence="4" type="ORF">PIIN_05576</name>
</gene>
<keyword evidence="1" id="KW-0863">Zinc-finger</keyword>
<keyword evidence="5" id="KW-1185">Reference proteome</keyword>
<keyword evidence="1" id="KW-0862">Zinc</keyword>
<evidence type="ECO:0000313" key="5">
    <source>
        <dbReference type="Proteomes" id="UP000007148"/>
    </source>
</evidence>
<reference evidence="4 5" key="1">
    <citation type="journal article" date="2011" name="PLoS Pathog.">
        <title>Endophytic Life Strategies Decoded by Genome and Transcriptome Analyses of the Mutualistic Root Symbiont Piriformospora indica.</title>
        <authorList>
            <person name="Zuccaro A."/>
            <person name="Lahrmann U."/>
            <person name="Guldener U."/>
            <person name="Langen G."/>
            <person name="Pfiffi S."/>
            <person name="Biedenkopf D."/>
            <person name="Wong P."/>
            <person name="Samans B."/>
            <person name="Grimm C."/>
            <person name="Basiewicz M."/>
            <person name="Murat C."/>
            <person name="Martin F."/>
            <person name="Kogel K.H."/>
        </authorList>
    </citation>
    <scope>NUCLEOTIDE SEQUENCE [LARGE SCALE GENOMIC DNA]</scope>
    <source>
        <strain evidence="4 5">DSM 11827</strain>
    </source>
</reference>
<keyword evidence="1" id="KW-0479">Metal-binding</keyword>
<organism evidence="4 5">
    <name type="scientific">Serendipita indica (strain DSM 11827)</name>
    <name type="common">Root endophyte fungus</name>
    <name type="synonym">Piriformospora indica</name>
    <dbReference type="NCBI Taxonomy" id="1109443"/>
    <lineage>
        <taxon>Eukaryota</taxon>
        <taxon>Fungi</taxon>
        <taxon>Dikarya</taxon>
        <taxon>Basidiomycota</taxon>
        <taxon>Agaricomycotina</taxon>
        <taxon>Agaricomycetes</taxon>
        <taxon>Sebacinales</taxon>
        <taxon>Serendipitaceae</taxon>
        <taxon>Serendipita</taxon>
    </lineage>
</organism>
<dbReference type="PROSITE" id="PS00028">
    <property type="entry name" value="ZINC_FINGER_C2H2_1"/>
    <property type="match status" value="1"/>
</dbReference>
<proteinExistence type="predicted"/>
<feature type="compositionally biased region" description="Polar residues" evidence="2">
    <location>
        <begin position="155"/>
        <end position="166"/>
    </location>
</feature>
<dbReference type="Proteomes" id="UP000007148">
    <property type="component" value="Unassembled WGS sequence"/>
</dbReference>
<dbReference type="SUPFAM" id="SSF57667">
    <property type="entry name" value="beta-beta-alpha zinc fingers"/>
    <property type="match status" value="1"/>
</dbReference>
<dbReference type="HOGENOM" id="CLU_869095_0_0_1"/>
<feature type="compositionally biased region" description="Polar residues" evidence="2">
    <location>
        <begin position="119"/>
        <end position="144"/>
    </location>
</feature>
<evidence type="ECO:0000313" key="4">
    <source>
        <dbReference type="EMBL" id="CCA71640.1"/>
    </source>
</evidence>
<accession>G4TJZ3</accession>
<dbReference type="GO" id="GO:0008270">
    <property type="term" value="F:zinc ion binding"/>
    <property type="evidence" value="ECO:0007669"/>
    <property type="project" value="UniProtKB-KW"/>
</dbReference>
<dbReference type="EMBL" id="CAFZ01000128">
    <property type="protein sequence ID" value="CCA71640.1"/>
    <property type="molecule type" value="Genomic_DNA"/>
</dbReference>
<comment type="caution">
    <text evidence="4">The sequence shown here is derived from an EMBL/GenBank/DDBJ whole genome shotgun (WGS) entry which is preliminary data.</text>
</comment>
<dbReference type="OrthoDB" id="3269643at2759"/>
<dbReference type="Gene3D" id="3.30.160.60">
    <property type="entry name" value="Classic Zinc Finger"/>
    <property type="match status" value="1"/>
</dbReference>
<dbReference type="InterPro" id="IPR013087">
    <property type="entry name" value="Znf_C2H2_type"/>
</dbReference>
<dbReference type="AlphaFoldDB" id="G4TJZ3"/>
<dbReference type="SMART" id="SM00355">
    <property type="entry name" value="ZnF_C2H2"/>
    <property type="match status" value="3"/>
</dbReference>
<dbReference type="PROSITE" id="PS50157">
    <property type="entry name" value="ZINC_FINGER_C2H2_2"/>
    <property type="match status" value="1"/>
</dbReference>
<evidence type="ECO:0000256" key="1">
    <source>
        <dbReference type="PROSITE-ProRule" id="PRU00042"/>
    </source>
</evidence>
<evidence type="ECO:0000259" key="3">
    <source>
        <dbReference type="PROSITE" id="PS50157"/>
    </source>
</evidence>
<dbReference type="InParanoid" id="G4TJZ3"/>
<dbReference type="InterPro" id="IPR036236">
    <property type="entry name" value="Znf_C2H2_sf"/>
</dbReference>
<feature type="compositionally biased region" description="Low complexity" evidence="2">
    <location>
        <begin position="145"/>
        <end position="154"/>
    </location>
</feature>
<dbReference type="STRING" id="1109443.G4TJZ3"/>
<feature type="domain" description="C2H2-type" evidence="3">
    <location>
        <begin position="293"/>
        <end position="320"/>
    </location>
</feature>
<sequence>MEADLDSYFLKGHFQPGPCVFNISVRPDEACMADACPMEMAIPSTAQGTNPASSCDAPLSSIEVALPPCFAPLDSSNSPNPPLLTVSPLHLQQKTVPSAFKLGNTDVYLDERHPFASKRFTSQRVQRMSVNQTPESRQENSNVTSPASSASSESQNMDPSSPTDANPFSLPTLFTTPFTPTIPPELRTHHEAILRLFLRPHVSIAEYKKAVKPFYVNTKKQRIINGQESTFTSKRCLLCCHTLDHAIQAYQHILEHFGIYPFRCKHSGCEFSSTRSADLTKHVKEQHESNPGHKCSECGAVIRHQRNLKRHKERHHASSP</sequence>
<protein>
    <recommendedName>
        <fullName evidence="3">C2H2-type domain-containing protein</fullName>
    </recommendedName>
</protein>
<name>G4TJZ3_SERID</name>